<feature type="region of interest" description="Disordered" evidence="5">
    <location>
        <begin position="131"/>
        <end position="157"/>
    </location>
</feature>
<dbReference type="STRING" id="200324.A0A2N5UU99"/>
<dbReference type="PANTHER" id="PTHR24161:SF85">
    <property type="entry name" value="PALMITOYLTRANSFERASE HIP14"/>
    <property type="match status" value="1"/>
</dbReference>
<protein>
    <recommendedName>
        <fullName evidence="1">protein S-acyltransferase</fullName>
        <ecNumber evidence="1">2.3.1.225</ecNumber>
    </recommendedName>
</protein>
<organism evidence="8 9">
    <name type="scientific">Puccinia coronata f. sp. avenae</name>
    <dbReference type="NCBI Taxonomy" id="200324"/>
    <lineage>
        <taxon>Eukaryota</taxon>
        <taxon>Fungi</taxon>
        <taxon>Dikarya</taxon>
        <taxon>Basidiomycota</taxon>
        <taxon>Pucciniomycotina</taxon>
        <taxon>Pucciniomycetes</taxon>
        <taxon>Pucciniales</taxon>
        <taxon>Pucciniaceae</taxon>
        <taxon>Puccinia</taxon>
    </lineage>
</organism>
<dbReference type="Proteomes" id="UP000235388">
    <property type="component" value="Unassembled WGS sequence"/>
</dbReference>
<dbReference type="EMBL" id="PGCI01000150">
    <property type="protein sequence ID" value="PLW37029.1"/>
    <property type="molecule type" value="Genomic_DNA"/>
</dbReference>
<comment type="caution">
    <text evidence="8">The sequence shown here is derived from an EMBL/GenBank/DDBJ whole genome shotgun (WGS) entry which is preliminary data.</text>
</comment>
<name>A0A2N5UU99_9BASI</name>
<dbReference type="Proteomes" id="UP000235392">
    <property type="component" value="Unassembled WGS sequence"/>
</dbReference>
<proteinExistence type="predicted"/>
<dbReference type="AlphaFoldDB" id="A0A2N5UU99"/>
<dbReference type="SUPFAM" id="SSF48403">
    <property type="entry name" value="Ankyrin repeat"/>
    <property type="match status" value="1"/>
</dbReference>
<dbReference type="Gene3D" id="1.25.40.20">
    <property type="entry name" value="Ankyrin repeat-containing domain"/>
    <property type="match status" value="1"/>
</dbReference>
<dbReference type="Pfam" id="PF12796">
    <property type="entry name" value="Ank_2"/>
    <property type="match status" value="1"/>
</dbReference>
<gene>
    <name evidence="6" type="ORF">PCANC_16247</name>
    <name evidence="8" type="ORF">PCANC_17340</name>
    <name evidence="7" type="ORF">PCASD_16353</name>
</gene>
<evidence type="ECO:0000256" key="3">
    <source>
        <dbReference type="ARBA" id="ARBA00023043"/>
    </source>
</evidence>
<dbReference type="InterPro" id="IPR036770">
    <property type="entry name" value="Ankyrin_rpt-contain_sf"/>
</dbReference>
<keyword evidence="2" id="KW-0677">Repeat</keyword>
<keyword evidence="3 4" id="KW-0040">ANK repeat</keyword>
<evidence type="ECO:0000313" key="9">
    <source>
        <dbReference type="Proteomes" id="UP000235388"/>
    </source>
</evidence>
<dbReference type="SMART" id="SM00248">
    <property type="entry name" value="ANK"/>
    <property type="match status" value="2"/>
</dbReference>
<dbReference type="PROSITE" id="PS50297">
    <property type="entry name" value="ANK_REP_REGION"/>
    <property type="match status" value="1"/>
</dbReference>
<dbReference type="EMBL" id="PGCJ01000170">
    <property type="protein sequence ID" value="PLW41323.1"/>
    <property type="molecule type" value="Genomic_DNA"/>
</dbReference>
<evidence type="ECO:0000313" key="6">
    <source>
        <dbReference type="EMBL" id="PLW17204.1"/>
    </source>
</evidence>
<dbReference type="EC" id="2.3.1.225" evidence="1"/>
<dbReference type="PROSITE" id="PS50088">
    <property type="entry name" value="ANK_REPEAT"/>
    <property type="match status" value="1"/>
</dbReference>
<evidence type="ECO:0000256" key="4">
    <source>
        <dbReference type="PROSITE-ProRule" id="PRU00023"/>
    </source>
</evidence>
<keyword evidence="9" id="KW-1185">Reference proteome</keyword>
<evidence type="ECO:0000256" key="5">
    <source>
        <dbReference type="SAM" id="MobiDB-lite"/>
    </source>
</evidence>
<dbReference type="EMBL" id="PGCJ01000854">
    <property type="protein sequence ID" value="PLW17204.1"/>
    <property type="molecule type" value="Genomic_DNA"/>
</dbReference>
<evidence type="ECO:0000256" key="2">
    <source>
        <dbReference type="ARBA" id="ARBA00022737"/>
    </source>
</evidence>
<evidence type="ECO:0000313" key="10">
    <source>
        <dbReference type="Proteomes" id="UP000235392"/>
    </source>
</evidence>
<feature type="region of interest" description="Disordered" evidence="5">
    <location>
        <begin position="172"/>
        <end position="219"/>
    </location>
</feature>
<dbReference type="InterPro" id="IPR002110">
    <property type="entry name" value="Ankyrin_rpt"/>
</dbReference>
<sequence>MILAQSAASNDDLEELILSCRYGDLEDVREFVRRFGATPLDDFVDENGNSCLHMAAANGHEDVVQYLLENLQKASSLHRANLPPASNTPLHWAAMNHHLSTLKLLCPRLTTEQICQVNGRGMSAMSEAMGSINNLTHPDSDKKDSSSPEMADKEHIPLREQCVNYLVEMMKLGDADSGDPDPSIPRSSPPQEDAVDKLNQDIQDTQLNDAGQPPSVTVL</sequence>
<accession>A0A2N5UU99</accession>
<reference evidence="9 10" key="1">
    <citation type="submission" date="2017-11" db="EMBL/GenBank/DDBJ databases">
        <title>De novo assembly and phasing of dikaryotic genomes from two isolates of Puccinia coronata f. sp. avenae, the causal agent of oat crown rust.</title>
        <authorList>
            <person name="Miller M.E."/>
            <person name="Zhang Y."/>
            <person name="Omidvar V."/>
            <person name="Sperschneider J."/>
            <person name="Schwessinger B."/>
            <person name="Raley C."/>
            <person name="Palmer J.M."/>
            <person name="Garnica D."/>
            <person name="Upadhyaya N."/>
            <person name="Rathjen J."/>
            <person name="Taylor J.M."/>
            <person name="Park R.F."/>
            <person name="Dodds P.N."/>
            <person name="Hirsch C.D."/>
            <person name="Kianian S.F."/>
            <person name="Figueroa M."/>
        </authorList>
    </citation>
    <scope>NUCLEOTIDE SEQUENCE [LARGE SCALE GENOMIC DNA]</scope>
    <source>
        <strain evidence="8">12NC29</strain>
        <strain evidence="7">12SD80</strain>
    </source>
</reference>
<dbReference type="OrthoDB" id="10057496at2759"/>
<evidence type="ECO:0000313" key="8">
    <source>
        <dbReference type="EMBL" id="PLW41323.1"/>
    </source>
</evidence>
<dbReference type="GO" id="GO:0019706">
    <property type="term" value="F:protein-cysteine S-palmitoyltransferase activity"/>
    <property type="evidence" value="ECO:0007669"/>
    <property type="project" value="UniProtKB-EC"/>
</dbReference>
<feature type="repeat" description="ANK" evidence="4">
    <location>
        <begin position="47"/>
        <end position="70"/>
    </location>
</feature>
<feature type="compositionally biased region" description="Low complexity" evidence="5">
    <location>
        <begin position="180"/>
        <end position="190"/>
    </location>
</feature>
<evidence type="ECO:0000313" key="7">
    <source>
        <dbReference type="EMBL" id="PLW37029.1"/>
    </source>
</evidence>
<evidence type="ECO:0000256" key="1">
    <source>
        <dbReference type="ARBA" id="ARBA00012210"/>
    </source>
</evidence>
<dbReference type="PANTHER" id="PTHR24161">
    <property type="entry name" value="ANK_REP_REGION DOMAIN-CONTAINING PROTEIN-RELATED"/>
    <property type="match status" value="1"/>
</dbReference>
<feature type="compositionally biased region" description="Basic and acidic residues" evidence="5">
    <location>
        <begin position="138"/>
        <end position="157"/>
    </location>
</feature>
<feature type="compositionally biased region" description="Polar residues" evidence="5">
    <location>
        <begin position="200"/>
        <end position="219"/>
    </location>
</feature>